<evidence type="ECO:0000313" key="5">
    <source>
        <dbReference type="Proteomes" id="UP000488956"/>
    </source>
</evidence>
<feature type="coiled-coil region" evidence="1">
    <location>
        <begin position="105"/>
        <end position="132"/>
    </location>
</feature>
<dbReference type="Proteomes" id="UP000488956">
    <property type="component" value="Unassembled WGS sequence"/>
</dbReference>
<accession>A0A6A3LST7</accession>
<evidence type="ECO:0000313" key="2">
    <source>
        <dbReference type="EMBL" id="KAE9019364.1"/>
    </source>
</evidence>
<organism evidence="2 4">
    <name type="scientific">Phytophthora fragariae</name>
    <dbReference type="NCBI Taxonomy" id="53985"/>
    <lineage>
        <taxon>Eukaryota</taxon>
        <taxon>Sar</taxon>
        <taxon>Stramenopiles</taxon>
        <taxon>Oomycota</taxon>
        <taxon>Peronosporomycetes</taxon>
        <taxon>Peronosporales</taxon>
        <taxon>Peronosporaceae</taxon>
        <taxon>Phytophthora</taxon>
    </lineage>
</organism>
<name>A0A6A3LST7_9STRA</name>
<keyword evidence="1" id="KW-0175">Coiled coil</keyword>
<evidence type="ECO:0000313" key="4">
    <source>
        <dbReference type="Proteomes" id="UP000460718"/>
    </source>
</evidence>
<sequence length="448" mass="50699">MDQLELAALPPLSPRTERAFSEALGHLSDLDKYDEPAVVKLEATPLQKVRDAEATSLRMATPPPTAPRSQDKIDRMSPIDCVLDPFKDSAETKRARRSAIEKKSRQRRQEMLKRMREEVKQLENLYMEIVSGVGASSSNGGLASVSMDALQHKNSELSLVTHALEKDQKALRELLRSHEKLTNLADERDARDTLWDSGIPPSSSFSVKFRLHSPEECYAIVRETLKEIDRFCGADHFETTGATFMGWTDKRKVDLELQILQFCFTKRFPLESAEILLKKTWHIFSNGSKMAEMSFNRSVRTRFEVLQVLNDNLIIIRRDHKIPSIAMTFGSVQIIFRLRTPTGFTMCSRTIPAPEIEQAMEPHEHFYDAFHWTHFNQLHDELGNPAGCEIVAGGALFACYMPTIPSTDDELLGSLPPLSPSMERAFSDAFADISELDDLSVVTKVEER</sequence>
<dbReference type="EMBL" id="QXFX01000247">
    <property type="protein sequence ID" value="KAE9123807.1"/>
    <property type="molecule type" value="Genomic_DNA"/>
</dbReference>
<proteinExistence type="predicted"/>
<evidence type="ECO:0000313" key="3">
    <source>
        <dbReference type="EMBL" id="KAE9123807.1"/>
    </source>
</evidence>
<comment type="caution">
    <text evidence="2">The sequence shown here is derived from an EMBL/GenBank/DDBJ whole genome shotgun (WGS) entry which is preliminary data.</text>
</comment>
<protein>
    <recommendedName>
        <fullName evidence="6">BZIP domain-containing protein</fullName>
    </recommendedName>
</protein>
<dbReference type="AlphaFoldDB" id="A0A6A3LST7"/>
<dbReference type="EMBL" id="QXFW01000238">
    <property type="protein sequence ID" value="KAE9019364.1"/>
    <property type="molecule type" value="Genomic_DNA"/>
</dbReference>
<evidence type="ECO:0008006" key="6">
    <source>
        <dbReference type="Google" id="ProtNLM"/>
    </source>
</evidence>
<evidence type="ECO:0000256" key="1">
    <source>
        <dbReference type="SAM" id="Coils"/>
    </source>
</evidence>
<reference evidence="4 5" key="1">
    <citation type="submission" date="2018-09" db="EMBL/GenBank/DDBJ databases">
        <title>Genomic investigation of the strawberry pathogen Phytophthora fragariae indicates pathogenicity is determined by transcriptional variation in three key races.</title>
        <authorList>
            <person name="Adams T.M."/>
            <person name="Armitage A.D."/>
            <person name="Sobczyk M.K."/>
            <person name="Bates H.J."/>
            <person name="Dunwell J.M."/>
            <person name="Nellist C.F."/>
            <person name="Harrison R.J."/>
        </authorList>
    </citation>
    <scope>NUCLEOTIDE SEQUENCE [LARGE SCALE GENOMIC DNA]</scope>
    <source>
        <strain evidence="3 5">ONT-3</strain>
        <strain evidence="2 4">SCRP245</strain>
    </source>
</reference>
<gene>
    <name evidence="3" type="ORF">PF010_g6255</name>
    <name evidence="2" type="ORF">PF011_g5866</name>
</gene>
<dbReference type="Proteomes" id="UP000460718">
    <property type="component" value="Unassembled WGS sequence"/>
</dbReference>